<dbReference type="AlphaFoldDB" id="A0A845BI05"/>
<evidence type="ECO:0000256" key="6">
    <source>
        <dbReference type="SAM" id="MobiDB-lite"/>
    </source>
</evidence>
<comment type="function">
    <text evidence="4 5">Required for flagellar hook formation. May act as a scaffolding protein.</text>
</comment>
<evidence type="ECO:0000256" key="1">
    <source>
        <dbReference type="ARBA" id="ARBA00010577"/>
    </source>
</evidence>
<dbReference type="EMBL" id="WSSB01000001">
    <property type="protein sequence ID" value="MXR35829.1"/>
    <property type="molecule type" value="Genomic_DNA"/>
</dbReference>
<dbReference type="InterPro" id="IPR005648">
    <property type="entry name" value="FlgD"/>
</dbReference>
<evidence type="ECO:0000256" key="3">
    <source>
        <dbReference type="ARBA" id="ARBA00022795"/>
    </source>
</evidence>
<dbReference type="RefSeq" id="WP_160794549.1">
    <property type="nucleotide sequence ID" value="NZ_WSSB01000001.1"/>
</dbReference>
<keyword evidence="3 5" id="KW-1005">Bacterial flagellum biogenesis</keyword>
<evidence type="ECO:0000256" key="2">
    <source>
        <dbReference type="ARBA" id="ARBA00016013"/>
    </source>
</evidence>
<keyword evidence="9" id="KW-1185">Reference proteome</keyword>
<keyword evidence="8" id="KW-0969">Cilium</keyword>
<keyword evidence="8" id="KW-0966">Cell projection</keyword>
<dbReference type="Proteomes" id="UP000467214">
    <property type="component" value="Unassembled WGS sequence"/>
</dbReference>
<evidence type="ECO:0000259" key="7">
    <source>
        <dbReference type="Pfam" id="PF13860"/>
    </source>
</evidence>
<reference evidence="8 9" key="1">
    <citation type="submission" date="2019-12" db="EMBL/GenBank/DDBJ databases">
        <title>Neisseriaceae gen. nov. sp. Genome sequencing and assembly.</title>
        <authorList>
            <person name="Liu Z."/>
            <person name="Li A."/>
        </authorList>
    </citation>
    <scope>NUCLEOTIDE SEQUENCE [LARGE SCALE GENOMIC DNA]</scope>
    <source>
        <strain evidence="8 9">B2N2-7</strain>
    </source>
</reference>
<evidence type="ECO:0000256" key="5">
    <source>
        <dbReference type="RuleBase" id="RU362076"/>
    </source>
</evidence>
<feature type="region of interest" description="Disordered" evidence="6">
    <location>
        <begin position="1"/>
        <end position="23"/>
    </location>
</feature>
<evidence type="ECO:0000256" key="4">
    <source>
        <dbReference type="ARBA" id="ARBA00024746"/>
    </source>
</evidence>
<keyword evidence="8" id="KW-0282">Flagellum</keyword>
<evidence type="ECO:0000313" key="9">
    <source>
        <dbReference type="Proteomes" id="UP000467214"/>
    </source>
</evidence>
<evidence type="ECO:0000313" key="8">
    <source>
        <dbReference type="EMBL" id="MXR35829.1"/>
    </source>
</evidence>
<name>A0A845BI05_9NEIS</name>
<dbReference type="Pfam" id="PF13860">
    <property type="entry name" value="FlgD_ig"/>
    <property type="match status" value="1"/>
</dbReference>
<dbReference type="Pfam" id="PF03963">
    <property type="entry name" value="FlgD"/>
    <property type="match status" value="1"/>
</dbReference>
<feature type="domain" description="FlgD/Vpr Ig-like" evidence="7">
    <location>
        <begin position="106"/>
        <end position="179"/>
    </location>
</feature>
<dbReference type="Gene3D" id="2.60.40.4070">
    <property type="match status" value="1"/>
</dbReference>
<dbReference type="GO" id="GO:0044781">
    <property type="term" value="P:bacterial-type flagellum organization"/>
    <property type="evidence" value="ECO:0007669"/>
    <property type="project" value="UniProtKB-UniRule"/>
</dbReference>
<sequence length="230" mass="23857">MAISGVTVDERNTGGPKGETPVAKAAGQTLGDADMFMTLLMAQIKNQDPLSPSDPAQFVNQLVQMNQMQTSLSMLSELKGNALMMRELQGLALGGQVGHLSRVSTNQLELSSASGPLSGHLTLPGAEKAVSVTLTAADGSQTKVDLGARPEGAFAFSIDPAALKLPAGRYEVSVQTASGKKPMLEFEARIEGVRLPVSGGEPLLRLAGLGEFPASSITQLRGSATRDAQG</sequence>
<comment type="caution">
    <text evidence="8">The sequence shown here is derived from an EMBL/GenBank/DDBJ whole genome shotgun (WGS) entry which is preliminary data.</text>
</comment>
<protein>
    <recommendedName>
        <fullName evidence="2 5">Basal-body rod modification protein FlgD</fullName>
    </recommendedName>
</protein>
<proteinExistence type="inferred from homology"/>
<organism evidence="8 9">
    <name type="scientific">Craterilacuibacter sinensis</name>
    <dbReference type="NCBI Taxonomy" id="2686017"/>
    <lineage>
        <taxon>Bacteria</taxon>
        <taxon>Pseudomonadati</taxon>
        <taxon>Pseudomonadota</taxon>
        <taxon>Betaproteobacteria</taxon>
        <taxon>Neisseriales</taxon>
        <taxon>Neisseriaceae</taxon>
        <taxon>Craterilacuibacter</taxon>
    </lineage>
</organism>
<comment type="similarity">
    <text evidence="1 5">Belongs to the FlgD family.</text>
</comment>
<gene>
    <name evidence="8" type="ORF">GQF02_02415</name>
</gene>
<dbReference type="InterPro" id="IPR025965">
    <property type="entry name" value="FlgD/Vpr_Ig-like"/>
</dbReference>
<dbReference type="Gene3D" id="2.30.30.910">
    <property type="match status" value="1"/>
</dbReference>
<accession>A0A845BI05</accession>